<reference evidence="9 10" key="1">
    <citation type="submission" date="2019-06" db="EMBL/GenBank/DDBJ databases">
        <title>Sequencing the genomes of 1000 actinobacteria strains.</title>
        <authorList>
            <person name="Klenk H.-P."/>
        </authorList>
    </citation>
    <scope>NUCLEOTIDE SEQUENCE [LARGE SCALE GENOMIC DNA]</scope>
    <source>
        <strain evidence="9 10">DSM 24617</strain>
    </source>
</reference>
<dbReference type="GO" id="GO:0005829">
    <property type="term" value="C:cytosol"/>
    <property type="evidence" value="ECO:0007669"/>
    <property type="project" value="TreeGrafter"/>
</dbReference>
<dbReference type="GO" id="GO:0000287">
    <property type="term" value="F:magnesium ion binding"/>
    <property type="evidence" value="ECO:0007669"/>
    <property type="project" value="UniProtKB-UniRule"/>
</dbReference>
<evidence type="ECO:0000256" key="7">
    <source>
        <dbReference type="HAMAP-Rule" id="MF_00109"/>
    </source>
</evidence>
<keyword evidence="6 7" id="KW-0057">Aromatic amino acid biosynthesis</keyword>
<accession>A0A542XC31</accession>
<feature type="binding site" evidence="7">
    <location>
        <position position="87"/>
    </location>
    <ligand>
        <name>Mg(2+)</name>
        <dbReference type="ChEBI" id="CHEBI:18420"/>
    </ligand>
</feature>
<keyword evidence="4 7" id="KW-0418">Kinase</keyword>
<comment type="function">
    <text evidence="7">Catalyzes the specific phosphorylation of the 3-hydroxyl group of shikimic acid using ATP as a cosubstrate.</text>
</comment>
<dbReference type="PRINTS" id="PR01100">
    <property type="entry name" value="SHIKIMTKNASE"/>
</dbReference>
<dbReference type="GO" id="GO:0008652">
    <property type="term" value="P:amino acid biosynthetic process"/>
    <property type="evidence" value="ECO:0007669"/>
    <property type="project" value="UniProtKB-KW"/>
</dbReference>
<keyword evidence="1 7" id="KW-0028">Amino-acid biosynthesis</keyword>
<feature type="binding site" evidence="7">
    <location>
        <position position="222"/>
    </location>
    <ligand>
        <name>ATP</name>
        <dbReference type="ChEBI" id="CHEBI:30616"/>
    </ligand>
</feature>
<dbReference type="GO" id="GO:0004765">
    <property type="term" value="F:shikimate kinase activity"/>
    <property type="evidence" value="ECO:0007669"/>
    <property type="project" value="UniProtKB-UniRule"/>
</dbReference>
<comment type="pathway">
    <text evidence="7">Metabolic intermediate biosynthesis; chorismate biosynthesis; chorismate from D-erythrose 4-phosphate and phosphoenolpyruvate: step 5/7.</text>
</comment>
<dbReference type="AlphaFoldDB" id="A0A542XC31"/>
<evidence type="ECO:0000256" key="1">
    <source>
        <dbReference type="ARBA" id="ARBA00022605"/>
    </source>
</evidence>
<dbReference type="InterPro" id="IPR027417">
    <property type="entry name" value="P-loop_NTPase"/>
</dbReference>
<keyword evidence="7" id="KW-0460">Magnesium</keyword>
<feature type="binding site" evidence="7">
    <location>
        <position position="205"/>
    </location>
    <ligand>
        <name>substrate</name>
    </ligand>
</feature>
<feature type="compositionally biased region" description="Basic and acidic residues" evidence="8">
    <location>
        <begin position="1"/>
        <end position="10"/>
    </location>
</feature>
<feature type="binding site" evidence="7">
    <location>
        <position position="129"/>
    </location>
    <ligand>
        <name>substrate</name>
    </ligand>
</feature>
<dbReference type="CDD" id="cd00464">
    <property type="entry name" value="SK"/>
    <property type="match status" value="1"/>
</dbReference>
<dbReference type="Proteomes" id="UP000318336">
    <property type="component" value="Unassembled WGS sequence"/>
</dbReference>
<dbReference type="HAMAP" id="MF_00109">
    <property type="entry name" value="Shikimate_kinase"/>
    <property type="match status" value="1"/>
</dbReference>
<dbReference type="Gene3D" id="3.40.50.300">
    <property type="entry name" value="P-loop containing nucleotide triphosphate hydrolases"/>
    <property type="match status" value="1"/>
</dbReference>
<comment type="subcellular location">
    <subcellularLocation>
        <location evidence="7">Cytoplasm</location>
    </subcellularLocation>
</comment>
<proteinExistence type="inferred from homology"/>
<evidence type="ECO:0000313" key="9">
    <source>
        <dbReference type="EMBL" id="TQL33392.1"/>
    </source>
</evidence>
<dbReference type="SUPFAM" id="SSF52540">
    <property type="entry name" value="P-loop containing nucleoside triphosphate hydrolases"/>
    <property type="match status" value="1"/>
</dbReference>
<gene>
    <name evidence="7" type="primary">aroK</name>
    <name evidence="9" type="ORF">FB554_1535</name>
</gene>
<feature type="binding site" evidence="7">
    <location>
        <position position="150"/>
    </location>
    <ligand>
        <name>substrate</name>
    </ligand>
</feature>
<dbReference type="EMBL" id="VFOK01000001">
    <property type="protein sequence ID" value="TQL33392.1"/>
    <property type="molecule type" value="Genomic_DNA"/>
</dbReference>
<dbReference type="GO" id="GO:0009073">
    <property type="term" value="P:aromatic amino acid family biosynthetic process"/>
    <property type="evidence" value="ECO:0007669"/>
    <property type="project" value="UniProtKB-KW"/>
</dbReference>
<dbReference type="GO" id="GO:0009423">
    <property type="term" value="P:chorismate biosynthetic process"/>
    <property type="evidence" value="ECO:0007669"/>
    <property type="project" value="UniProtKB-UniRule"/>
</dbReference>
<keyword evidence="5 7" id="KW-0067">ATP-binding</keyword>
<feature type="region of interest" description="Disordered" evidence="8">
    <location>
        <begin position="1"/>
        <end position="86"/>
    </location>
</feature>
<sequence length="240" mass="24902">MVSRSGEERAAQVAGDEGARGRSGVRPSATEGMSGEERAAQVAGDEGARGRSGVRPSATEGMSGEERGDGGARPRVVLIGPPGAGKSTVGRLLAERWGLDLVDTDAEVESATGRTISDIFVEDGEPAFRALEVEAVRAAVRRPGVLALGGGAPMQEPVQELIADLPVVLLEVGIADASPRIGFDRSRPLLSVNPRAQWSRLMEQRRPTYARLADVVVDTSGRSADDVATAVAAALEDGAP</sequence>
<keyword evidence="7" id="KW-0479">Metal-binding</keyword>
<protein>
    <recommendedName>
        <fullName evidence="7">Shikimate kinase</fullName>
        <shortName evidence="7">SK</shortName>
        <ecNumber evidence="7">2.7.1.71</ecNumber>
    </recommendedName>
</protein>
<dbReference type="PANTHER" id="PTHR21087">
    <property type="entry name" value="SHIKIMATE KINASE"/>
    <property type="match status" value="1"/>
</dbReference>
<evidence type="ECO:0000256" key="4">
    <source>
        <dbReference type="ARBA" id="ARBA00022777"/>
    </source>
</evidence>
<comment type="caution">
    <text evidence="9">The sequence shown here is derived from an EMBL/GenBank/DDBJ whole genome shotgun (WGS) entry which is preliminary data.</text>
</comment>
<evidence type="ECO:0000256" key="6">
    <source>
        <dbReference type="ARBA" id="ARBA00023141"/>
    </source>
</evidence>
<name>A0A542XC31_9MICO</name>
<dbReference type="PANTHER" id="PTHR21087:SF16">
    <property type="entry name" value="SHIKIMATE KINASE 1, CHLOROPLASTIC"/>
    <property type="match status" value="1"/>
</dbReference>
<feature type="binding site" evidence="7">
    <location>
        <position position="105"/>
    </location>
    <ligand>
        <name>substrate</name>
    </ligand>
</feature>
<comment type="subunit">
    <text evidence="7">Monomer.</text>
</comment>
<evidence type="ECO:0000256" key="2">
    <source>
        <dbReference type="ARBA" id="ARBA00022679"/>
    </source>
</evidence>
<dbReference type="Pfam" id="PF01202">
    <property type="entry name" value="SKI"/>
    <property type="match status" value="1"/>
</dbReference>
<feature type="binding site" evidence="7">
    <location>
        <begin position="83"/>
        <end position="88"/>
    </location>
    <ligand>
        <name>ATP</name>
        <dbReference type="ChEBI" id="CHEBI:30616"/>
    </ligand>
</feature>
<organism evidence="9 10">
    <name type="scientific">Barrientosiimonas humi</name>
    <dbReference type="NCBI Taxonomy" id="999931"/>
    <lineage>
        <taxon>Bacteria</taxon>
        <taxon>Bacillati</taxon>
        <taxon>Actinomycetota</taxon>
        <taxon>Actinomycetes</taxon>
        <taxon>Micrococcales</taxon>
        <taxon>Dermacoccaceae</taxon>
        <taxon>Barrientosiimonas</taxon>
    </lineage>
</organism>
<keyword evidence="7" id="KW-0963">Cytoplasm</keyword>
<dbReference type="UniPathway" id="UPA00053">
    <property type="reaction ID" value="UER00088"/>
</dbReference>
<feature type="binding site" evidence="7">
    <location>
        <position position="187"/>
    </location>
    <ligand>
        <name>ATP</name>
        <dbReference type="ChEBI" id="CHEBI:30616"/>
    </ligand>
</feature>
<dbReference type="EC" id="2.7.1.71" evidence="7"/>
<evidence type="ECO:0000256" key="8">
    <source>
        <dbReference type="SAM" id="MobiDB-lite"/>
    </source>
</evidence>
<comment type="cofactor">
    <cofactor evidence="7">
        <name>Mg(2+)</name>
        <dbReference type="ChEBI" id="CHEBI:18420"/>
    </cofactor>
    <text evidence="7">Binds 1 Mg(2+) ion per subunit.</text>
</comment>
<dbReference type="InterPro" id="IPR000623">
    <property type="entry name" value="Shikimate_kinase/TSH1"/>
</dbReference>
<dbReference type="GO" id="GO:0005524">
    <property type="term" value="F:ATP binding"/>
    <property type="evidence" value="ECO:0007669"/>
    <property type="project" value="UniProtKB-UniRule"/>
</dbReference>
<comment type="catalytic activity">
    <reaction evidence="7">
        <text>shikimate + ATP = 3-phosphoshikimate + ADP + H(+)</text>
        <dbReference type="Rhea" id="RHEA:13121"/>
        <dbReference type="ChEBI" id="CHEBI:15378"/>
        <dbReference type="ChEBI" id="CHEBI:30616"/>
        <dbReference type="ChEBI" id="CHEBI:36208"/>
        <dbReference type="ChEBI" id="CHEBI:145989"/>
        <dbReference type="ChEBI" id="CHEBI:456216"/>
        <dbReference type="EC" id="2.7.1.71"/>
    </reaction>
</comment>
<evidence type="ECO:0000256" key="5">
    <source>
        <dbReference type="ARBA" id="ARBA00022840"/>
    </source>
</evidence>
<keyword evidence="3 7" id="KW-0547">Nucleotide-binding</keyword>
<keyword evidence="2 7" id="KW-0808">Transferase</keyword>
<evidence type="ECO:0000313" key="10">
    <source>
        <dbReference type="Proteomes" id="UP000318336"/>
    </source>
</evidence>
<dbReference type="InterPro" id="IPR031322">
    <property type="entry name" value="Shikimate/glucono_kinase"/>
</dbReference>
<comment type="similarity">
    <text evidence="7">Belongs to the shikimate kinase family.</text>
</comment>
<evidence type="ECO:0000256" key="3">
    <source>
        <dbReference type="ARBA" id="ARBA00022741"/>
    </source>
</evidence>
<keyword evidence="10" id="KW-1185">Reference proteome</keyword>